<gene>
    <name evidence="3" type="ORF">SAMN05444164_2548</name>
</gene>
<evidence type="ECO:0008006" key="5">
    <source>
        <dbReference type="Google" id="ProtNLM"/>
    </source>
</evidence>
<accession>A0A1H4USI2</accession>
<protein>
    <recommendedName>
        <fullName evidence="5">SlyX family protein</fullName>
    </recommendedName>
</protein>
<evidence type="ECO:0000256" key="1">
    <source>
        <dbReference type="SAM" id="MobiDB-lite"/>
    </source>
</evidence>
<name>A0A1H4USI2_9BRAD</name>
<dbReference type="OrthoDB" id="8235008at2"/>
<evidence type="ECO:0000256" key="2">
    <source>
        <dbReference type="SAM" id="Phobius"/>
    </source>
</evidence>
<evidence type="ECO:0000313" key="3">
    <source>
        <dbReference type="EMBL" id="SEC71221.1"/>
    </source>
</evidence>
<keyword evidence="2" id="KW-1133">Transmembrane helix</keyword>
<feature type="region of interest" description="Disordered" evidence="1">
    <location>
        <begin position="119"/>
        <end position="178"/>
    </location>
</feature>
<keyword evidence="2" id="KW-0812">Transmembrane</keyword>
<sequence length="178" mass="18351">MTNDSDQAWQHHAPSSPIPAARRRWPWFLLIVIIACAGAGGVYAWPQIAPLVPALGSAAASDKVAAGDKETLPDLLATQQKLEDDIGALGKSVADQQEQLKTVVDQLASLTSKVDALQRPAPAPVPLPATAAADQPHAPVAQAAPKPRKPPPVRAPKPAGPISTGGAPLNVAPGARDH</sequence>
<feature type="compositionally biased region" description="Low complexity" evidence="1">
    <location>
        <begin position="128"/>
        <end position="145"/>
    </location>
</feature>
<feature type="transmembrane region" description="Helical" evidence="2">
    <location>
        <begin position="25"/>
        <end position="45"/>
    </location>
</feature>
<proteinExistence type="predicted"/>
<organism evidence="3 4">
    <name type="scientific">Bradyrhizobium erythrophlei</name>
    <dbReference type="NCBI Taxonomy" id="1437360"/>
    <lineage>
        <taxon>Bacteria</taxon>
        <taxon>Pseudomonadati</taxon>
        <taxon>Pseudomonadota</taxon>
        <taxon>Alphaproteobacteria</taxon>
        <taxon>Hyphomicrobiales</taxon>
        <taxon>Nitrobacteraceae</taxon>
        <taxon>Bradyrhizobium</taxon>
    </lineage>
</organism>
<reference evidence="3 4" key="1">
    <citation type="submission" date="2016-10" db="EMBL/GenBank/DDBJ databases">
        <authorList>
            <person name="de Groot N.N."/>
        </authorList>
    </citation>
    <scope>NUCLEOTIDE SEQUENCE [LARGE SCALE GENOMIC DNA]</scope>
    <source>
        <strain evidence="3 4">MT12</strain>
    </source>
</reference>
<dbReference type="EMBL" id="FNTH01000001">
    <property type="protein sequence ID" value="SEC71221.1"/>
    <property type="molecule type" value="Genomic_DNA"/>
</dbReference>
<evidence type="ECO:0000313" key="4">
    <source>
        <dbReference type="Proteomes" id="UP000198992"/>
    </source>
</evidence>
<dbReference type="AlphaFoldDB" id="A0A1H4USI2"/>
<dbReference type="RefSeq" id="WP_092115793.1">
    <property type="nucleotide sequence ID" value="NZ_FNTH01000001.1"/>
</dbReference>
<dbReference type="Proteomes" id="UP000198992">
    <property type="component" value="Unassembled WGS sequence"/>
</dbReference>
<keyword evidence="2" id="KW-0472">Membrane</keyword>